<gene>
    <name evidence="1" type="ORF">C2G38_2130475</name>
</gene>
<protein>
    <submittedName>
        <fullName evidence="1">Uncharacterized protein</fullName>
    </submittedName>
</protein>
<keyword evidence="2" id="KW-1185">Reference proteome</keyword>
<proteinExistence type="predicted"/>
<reference evidence="1 2" key="1">
    <citation type="submission" date="2018-06" db="EMBL/GenBank/DDBJ databases">
        <title>Comparative genomics reveals the genomic features of Rhizophagus irregularis, R. cerebriforme, R. diaphanum and Gigaspora rosea, and their symbiotic lifestyle signature.</title>
        <authorList>
            <person name="Morin E."/>
            <person name="San Clemente H."/>
            <person name="Chen E.C.H."/>
            <person name="De La Providencia I."/>
            <person name="Hainaut M."/>
            <person name="Kuo A."/>
            <person name="Kohler A."/>
            <person name="Murat C."/>
            <person name="Tang N."/>
            <person name="Roy S."/>
            <person name="Loubradou J."/>
            <person name="Henrissat B."/>
            <person name="Grigoriev I.V."/>
            <person name="Corradi N."/>
            <person name="Roux C."/>
            <person name="Martin F.M."/>
        </authorList>
    </citation>
    <scope>NUCLEOTIDE SEQUENCE [LARGE SCALE GENOMIC DNA]</scope>
    <source>
        <strain evidence="1 2">DAOM 194757</strain>
    </source>
</reference>
<dbReference type="Proteomes" id="UP000266673">
    <property type="component" value="Unassembled WGS sequence"/>
</dbReference>
<name>A0A397TPJ2_9GLOM</name>
<dbReference type="AlphaFoldDB" id="A0A397TPJ2"/>
<sequence length="75" mass="8481">MGKKSAQSYVHHDMHTLLCATPYAAGLWKKSVWSLHHCSVHILLFHGSRTLRPLVELRSIFGRMGSESQSSIYSL</sequence>
<dbReference type="EMBL" id="QKWP01005302">
    <property type="protein sequence ID" value="RIB00102.1"/>
    <property type="molecule type" value="Genomic_DNA"/>
</dbReference>
<evidence type="ECO:0000313" key="1">
    <source>
        <dbReference type="EMBL" id="RIB00102.1"/>
    </source>
</evidence>
<comment type="caution">
    <text evidence="1">The sequence shown here is derived from an EMBL/GenBank/DDBJ whole genome shotgun (WGS) entry which is preliminary data.</text>
</comment>
<evidence type="ECO:0000313" key="2">
    <source>
        <dbReference type="Proteomes" id="UP000266673"/>
    </source>
</evidence>
<accession>A0A397TPJ2</accession>
<organism evidence="1 2">
    <name type="scientific">Gigaspora rosea</name>
    <dbReference type="NCBI Taxonomy" id="44941"/>
    <lineage>
        <taxon>Eukaryota</taxon>
        <taxon>Fungi</taxon>
        <taxon>Fungi incertae sedis</taxon>
        <taxon>Mucoromycota</taxon>
        <taxon>Glomeromycotina</taxon>
        <taxon>Glomeromycetes</taxon>
        <taxon>Diversisporales</taxon>
        <taxon>Gigasporaceae</taxon>
        <taxon>Gigaspora</taxon>
    </lineage>
</organism>